<dbReference type="InterPro" id="IPR036322">
    <property type="entry name" value="WD40_repeat_dom_sf"/>
</dbReference>
<dbReference type="PROSITE" id="PS00170">
    <property type="entry name" value="CSA_PPIASE_1"/>
    <property type="match status" value="1"/>
</dbReference>
<dbReference type="EMBL" id="LT671822">
    <property type="protein sequence ID" value="SHO77282.1"/>
    <property type="molecule type" value="Genomic_DNA"/>
</dbReference>
<dbReference type="InterPro" id="IPR001680">
    <property type="entry name" value="WD40_rpt"/>
</dbReference>
<dbReference type="GO" id="GO:0003755">
    <property type="term" value="F:peptidyl-prolyl cis-trans isomerase activity"/>
    <property type="evidence" value="ECO:0007669"/>
    <property type="project" value="UniProtKB-KW"/>
</dbReference>
<keyword evidence="4" id="KW-0853">WD repeat</keyword>
<reference evidence="11" key="1">
    <citation type="journal article" date="2017" name="Nucleic Acids Res.">
        <title>Proteogenomics produces comprehensive and highly accurate protein-coding gene annotation in a complete genome assembly of Malassezia sympodialis.</title>
        <authorList>
            <person name="Zhu Y."/>
            <person name="Engstroem P.G."/>
            <person name="Tellgren-Roth C."/>
            <person name="Baudo C.D."/>
            <person name="Kennell J.C."/>
            <person name="Sun S."/>
            <person name="Billmyre R.B."/>
            <person name="Schroeder M.S."/>
            <person name="Andersson A."/>
            <person name="Holm T."/>
            <person name="Sigurgeirsson B."/>
            <person name="Wu G."/>
            <person name="Sankaranarayanan S.R."/>
            <person name="Siddharthan R."/>
            <person name="Sanyal K."/>
            <person name="Lundeberg J."/>
            <person name="Nystedt B."/>
            <person name="Boekhout T."/>
            <person name="Dawson T.L. Jr."/>
            <person name="Heitman J."/>
            <person name="Scheynius A."/>
            <person name="Lehtioe J."/>
        </authorList>
    </citation>
    <scope>NUCLEOTIDE SEQUENCE [LARGE SCALE GENOMIC DNA]</scope>
    <source>
        <strain evidence="11">ATCC 42132</strain>
    </source>
</reference>
<dbReference type="VEuPathDB" id="FungiDB:MSYG_1623"/>
<dbReference type="InterPro" id="IPR029000">
    <property type="entry name" value="Cyclophilin-like_dom_sf"/>
</dbReference>
<evidence type="ECO:0000256" key="3">
    <source>
        <dbReference type="ARBA" id="ARBA00013194"/>
    </source>
</evidence>
<gene>
    <name evidence="10" type="ORF">MSYG_1623</name>
</gene>
<name>M5EIC8_MALS4</name>
<feature type="compositionally biased region" description="Basic and acidic residues" evidence="8">
    <location>
        <begin position="1"/>
        <end position="12"/>
    </location>
</feature>
<dbReference type="Pfam" id="PF00400">
    <property type="entry name" value="WD40"/>
    <property type="match status" value="2"/>
</dbReference>
<feature type="region of interest" description="Disordered" evidence="8">
    <location>
        <begin position="1"/>
        <end position="39"/>
    </location>
</feature>
<dbReference type="RefSeq" id="XP_018738719.1">
    <property type="nucleotide sequence ID" value="XM_018886060.1"/>
</dbReference>
<dbReference type="FunFam" id="2.40.100.10:FF:000003">
    <property type="entry name" value="Peptidylprolyl isomerase domain and WD repeat-containing 1"/>
    <property type="match status" value="1"/>
</dbReference>
<dbReference type="AlphaFoldDB" id="M5EIC8"/>
<keyword evidence="11" id="KW-1185">Reference proteome</keyword>
<dbReference type="EC" id="5.2.1.8" evidence="3"/>
<dbReference type="FunFam" id="2.130.10.10:FF:000450">
    <property type="entry name" value="Peptidylprolyl isomerase domain and WD-repeat protein 1"/>
    <property type="match status" value="1"/>
</dbReference>
<evidence type="ECO:0000256" key="8">
    <source>
        <dbReference type="SAM" id="MobiDB-lite"/>
    </source>
</evidence>
<sequence length="643" mass="71961">MAAEDERKRECPATENDAASSDDDLGPMPMPASSDEAERIKRRKTLQHEKLYLDHLPCAERYYKSLMHRDTINFVNVTPHTDFVITTSVDGHVKFWKKQDTGIEFVKHYNAHLAMIVGAAVSADGAYFASIAADGSVKVFDVVNFDLIHMLQLPYTPRACAWVHRRGSVDAVLAVAEEHSTSIHFYDAREGTEPLYSALRVHKKPCHLLAYNDRYDCIVSVDTGGMIEYWQPREPFALPDGVFELKSTTDLFEFKKTKCIPTSLTFSPDFEQFVTLSASDRQVHVFHMQRGKLLRKYDESLTAAQEMQQAGSTSSQLDDIEFGRRLAVERELDATVLPGPTEAVPNATGLATANAVFDDSGHFVLYATMLGLKVVNIKTNKLSRLLGRDEIMRFLNVSLYQGTPTKKTATSVAFAASNNPLVAAEAQDPILFSTAYKRSRFFMFSRKEPDTDPNSKLAGQDRDVFNEKPTREEQAVASEIPEAKKKNIITSAILHTTAGDIHLRLYPDLVPKTVENFVGLAKKGYYNGVIFHRVIKKFMIQTGDPLGDGTGGESLWGGEFEDEIVKELRHDRPYTLSMANAGKNTNGSQFFITTVATPWLDDKHTVFGRATSGLDVIHKIENAHIDKRDKPKEDIQIFSISLH</sequence>
<evidence type="ECO:0000313" key="10">
    <source>
        <dbReference type="EMBL" id="SHO77282.1"/>
    </source>
</evidence>
<evidence type="ECO:0000313" key="11">
    <source>
        <dbReference type="Proteomes" id="UP000186303"/>
    </source>
</evidence>
<dbReference type="PROSITE" id="PS50072">
    <property type="entry name" value="CSA_PPIASE_2"/>
    <property type="match status" value="1"/>
</dbReference>
<evidence type="ECO:0000256" key="5">
    <source>
        <dbReference type="ARBA" id="ARBA00022737"/>
    </source>
</evidence>
<proteinExistence type="inferred from homology"/>
<evidence type="ECO:0000256" key="2">
    <source>
        <dbReference type="ARBA" id="ARBA00007365"/>
    </source>
</evidence>
<dbReference type="InterPro" id="IPR020892">
    <property type="entry name" value="Cyclophilin-type_PPIase_CS"/>
</dbReference>
<evidence type="ECO:0000259" key="9">
    <source>
        <dbReference type="PROSITE" id="PS50072"/>
    </source>
</evidence>
<dbReference type="InterPro" id="IPR015943">
    <property type="entry name" value="WD40/YVTN_repeat-like_dom_sf"/>
</dbReference>
<dbReference type="OMA" id="GMVEYWR"/>
<dbReference type="PANTHER" id="PTHR45625:SF4">
    <property type="entry name" value="PEPTIDYLPROLYL ISOMERASE DOMAIN AND WD REPEAT-CONTAINING PROTEIN 1"/>
    <property type="match status" value="1"/>
</dbReference>
<dbReference type="Gene3D" id="2.40.100.10">
    <property type="entry name" value="Cyclophilin-like"/>
    <property type="match status" value="1"/>
</dbReference>
<evidence type="ECO:0000256" key="4">
    <source>
        <dbReference type="ARBA" id="ARBA00022574"/>
    </source>
</evidence>
<dbReference type="GO" id="GO:0005634">
    <property type="term" value="C:nucleus"/>
    <property type="evidence" value="ECO:0007669"/>
    <property type="project" value="UniProtKB-ARBA"/>
</dbReference>
<dbReference type="SUPFAM" id="SSF50891">
    <property type="entry name" value="Cyclophilin-like"/>
    <property type="match status" value="1"/>
</dbReference>
<dbReference type="OrthoDB" id="10264753at2759"/>
<dbReference type="PROSITE" id="PS50082">
    <property type="entry name" value="WD_REPEATS_2"/>
    <property type="match status" value="2"/>
</dbReference>
<feature type="domain" description="PPIase cyclophilin-type" evidence="9">
    <location>
        <begin position="488"/>
        <end position="642"/>
    </location>
</feature>
<comment type="similarity">
    <text evidence="2">Belongs to the cyclophilin-type PPIase family.</text>
</comment>
<evidence type="ECO:0000256" key="7">
    <source>
        <dbReference type="ARBA" id="ARBA00023235"/>
    </source>
</evidence>
<dbReference type="SMART" id="SM00320">
    <property type="entry name" value="WD40"/>
    <property type="match status" value="4"/>
</dbReference>
<dbReference type="Gene3D" id="2.130.10.10">
    <property type="entry name" value="YVTN repeat-like/Quinoprotein amine dehydrogenase"/>
    <property type="match status" value="1"/>
</dbReference>
<dbReference type="STRING" id="1230383.M5EIC8"/>
<keyword evidence="6" id="KW-0697">Rotamase</keyword>
<dbReference type="PRINTS" id="PR00153">
    <property type="entry name" value="CSAPPISMRASE"/>
</dbReference>
<protein>
    <recommendedName>
        <fullName evidence="3">peptidylprolyl isomerase</fullName>
        <ecNumber evidence="3">5.2.1.8</ecNumber>
    </recommendedName>
</protein>
<evidence type="ECO:0000256" key="1">
    <source>
        <dbReference type="ARBA" id="ARBA00000971"/>
    </source>
</evidence>
<dbReference type="InterPro" id="IPR044666">
    <property type="entry name" value="Cyclophilin_A-like"/>
</dbReference>
<dbReference type="Proteomes" id="UP000186303">
    <property type="component" value="Chromosome 2"/>
</dbReference>
<keyword evidence="5" id="KW-0677">Repeat</keyword>
<dbReference type="KEGG" id="msym:MSY001_0070"/>
<keyword evidence="7 10" id="KW-0413">Isomerase</keyword>
<dbReference type="PANTHER" id="PTHR45625">
    <property type="entry name" value="PEPTIDYL-PROLYL CIS-TRANS ISOMERASE-RELATED"/>
    <property type="match status" value="1"/>
</dbReference>
<dbReference type="CDD" id="cd01927">
    <property type="entry name" value="cyclophilin_WD40"/>
    <property type="match status" value="1"/>
</dbReference>
<dbReference type="GO" id="GO:0006457">
    <property type="term" value="P:protein folding"/>
    <property type="evidence" value="ECO:0007669"/>
    <property type="project" value="InterPro"/>
</dbReference>
<dbReference type="HOGENOM" id="CLU_012062_31_0_1"/>
<organism evidence="10 11">
    <name type="scientific">Malassezia sympodialis (strain ATCC 42132)</name>
    <name type="common">Atopic eczema-associated yeast</name>
    <dbReference type="NCBI Taxonomy" id="1230383"/>
    <lineage>
        <taxon>Eukaryota</taxon>
        <taxon>Fungi</taxon>
        <taxon>Dikarya</taxon>
        <taxon>Basidiomycota</taxon>
        <taxon>Ustilaginomycotina</taxon>
        <taxon>Malasseziomycetes</taxon>
        <taxon>Malasseziales</taxon>
        <taxon>Malasseziaceae</taxon>
        <taxon>Malassezia</taxon>
    </lineage>
</organism>
<dbReference type="SUPFAM" id="SSF50978">
    <property type="entry name" value="WD40 repeat-like"/>
    <property type="match status" value="1"/>
</dbReference>
<accession>M5EIC8</accession>
<evidence type="ECO:0000256" key="6">
    <source>
        <dbReference type="ARBA" id="ARBA00023110"/>
    </source>
</evidence>
<dbReference type="Pfam" id="PF00160">
    <property type="entry name" value="Pro_isomerase"/>
    <property type="match status" value="1"/>
</dbReference>
<dbReference type="InterPro" id="IPR002130">
    <property type="entry name" value="Cyclophilin-type_PPIase_dom"/>
</dbReference>
<comment type="catalytic activity">
    <reaction evidence="1">
        <text>[protein]-peptidylproline (omega=180) = [protein]-peptidylproline (omega=0)</text>
        <dbReference type="Rhea" id="RHEA:16237"/>
        <dbReference type="Rhea" id="RHEA-COMP:10747"/>
        <dbReference type="Rhea" id="RHEA-COMP:10748"/>
        <dbReference type="ChEBI" id="CHEBI:83833"/>
        <dbReference type="ChEBI" id="CHEBI:83834"/>
        <dbReference type="EC" id="5.2.1.8"/>
    </reaction>
</comment>